<dbReference type="EMBL" id="CAJNJA010079572">
    <property type="protein sequence ID" value="CAE7925592.1"/>
    <property type="molecule type" value="Genomic_DNA"/>
</dbReference>
<dbReference type="Proteomes" id="UP000601435">
    <property type="component" value="Unassembled WGS sequence"/>
</dbReference>
<proteinExistence type="predicted"/>
<comment type="caution">
    <text evidence="1">The sequence shown here is derived from an EMBL/GenBank/DDBJ whole genome shotgun (WGS) entry which is preliminary data.</text>
</comment>
<keyword evidence="2" id="KW-1185">Reference proteome</keyword>
<reference evidence="1" key="1">
    <citation type="submission" date="2021-02" db="EMBL/GenBank/DDBJ databases">
        <authorList>
            <person name="Dougan E. K."/>
            <person name="Rhodes N."/>
            <person name="Thang M."/>
            <person name="Chan C."/>
        </authorList>
    </citation>
    <scope>NUCLEOTIDE SEQUENCE</scope>
</reference>
<accession>A0A813BUH6</accession>
<gene>
    <name evidence="1" type="ORF">SNEC2469_LOCUS32039</name>
</gene>
<dbReference type="AlphaFoldDB" id="A0A813BUH6"/>
<evidence type="ECO:0000313" key="1">
    <source>
        <dbReference type="EMBL" id="CAE7925592.1"/>
    </source>
</evidence>
<protein>
    <submittedName>
        <fullName evidence="1">Uncharacterized protein</fullName>
    </submittedName>
</protein>
<evidence type="ECO:0000313" key="2">
    <source>
        <dbReference type="Proteomes" id="UP000601435"/>
    </source>
</evidence>
<name>A0A813BUH6_9DINO</name>
<feature type="non-terminal residue" evidence="1">
    <location>
        <position position="123"/>
    </location>
</feature>
<organism evidence="1 2">
    <name type="scientific">Symbiodinium necroappetens</name>
    <dbReference type="NCBI Taxonomy" id="1628268"/>
    <lineage>
        <taxon>Eukaryota</taxon>
        <taxon>Sar</taxon>
        <taxon>Alveolata</taxon>
        <taxon>Dinophyceae</taxon>
        <taxon>Suessiales</taxon>
        <taxon>Symbiodiniaceae</taxon>
        <taxon>Symbiodinium</taxon>
    </lineage>
</organism>
<sequence length="123" mass="13764">RHLGAAAQVAVSAYPSLLRCGRNYLVGELCILEVLQLIGAICAFQRGTPVADLMWRMRLRSQVTLEHYLQEMTGYSVIPSLPYETRRRIEVANCFFRAVEERAIYYRAARLAASSGVEAAARA</sequence>
<dbReference type="OrthoDB" id="442791at2759"/>